<protein>
    <submittedName>
        <fullName evidence="4">Uncharacterized protein</fullName>
    </submittedName>
</protein>
<evidence type="ECO:0000313" key="5">
    <source>
        <dbReference type="Proteomes" id="UP001286456"/>
    </source>
</evidence>
<organism evidence="4 5">
    <name type="scientific">Cercophora scortea</name>
    <dbReference type="NCBI Taxonomy" id="314031"/>
    <lineage>
        <taxon>Eukaryota</taxon>
        <taxon>Fungi</taxon>
        <taxon>Dikarya</taxon>
        <taxon>Ascomycota</taxon>
        <taxon>Pezizomycotina</taxon>
        <taxon>Sordariomycetes</taxon>
        <taxon>Sordariomycetidae</taxon>
        <taxon>Sordariales</taxon>
        <taxon>Lasiosphaeriaceae</taxon>
        <taxon>Cercophora</taxon>
    </lineage>
</organism>
<feature type="region of interest" description="Disordered" evidence="3">
    <location>
        <begin position="1083"/>
        <end position="1102"/>
    </location>
</feature>
<gene>
    <name evidence="4" type="ORF">B0T19DRAFT_431391</name>
</gene>
<dbReference type="SMART" id="SM00320">
    <property type="entry name" value="WD40"/>
    <property type="match status" value="6"/>
</dbReference>
<dbReference type="Proteomes" id="UP001286456">
    <property type="component" value="Unassembled WGS sequence"/>
</dbReference>
<dbReference type="InterPro" id="IPR037588">
    <property type="entry name" value="MLST8"/>
</dbReference>
<feature type="region of interest" description="Disordered" evidence="3">
    <location>
        <begin position="1"/>
        <end position="50"/>
    </location>
</feature>
<dbReference type="InterPro" id="IPR001680">
    <property type="entry name" value="WD40_rpt"/>
</dbReference>
<feature type="region of interest" description="Disordered" evidence="3">
    <location>
        <begin position="133"/>
        <end position="298"/>
    </location>
</feature>
<keyword evidence="2" id="KW-0853">WD repeat</keyword>
<accession>A0AAE0M7R8</accession>
<evidence type="ECO:0000256" key="1">
    <source>
        <dbReference type="ARBA" id="ARBA00009890"/>
    </source>
</evidence>
<dbReference type="PANTHER" id="PTHR19842:SF2">
    <property type="entry name" value="WD REPEAT PROTEIN (AFU_ORTHOLOGUE AFUA_5G04300)"/>
    <property type="match status" value="1"/>
</dbReference>
<dbReference type="GO" id="GO:0031932">
    <property type="term" value="C:TORC2 complex"/>
    <property type="evidence" value="ECO:0007669"/>
    <property type="project" value="InterPro"/>
</dbReference>
<dbReference type="GO" id="GO:0031931">
    <property type="term" value="C:TORC1 complex"/>
    <property type="evidence" value="ECO:0007669"/>
    <property type="project" value="InterPro"/>
</dbReference>
<dbReference type="SUPFAM" id="SSF50978">
    <property type="entry name" value="WD40 repeat-like"/>
    <property type="match status" value="1"/>
</dbReference>
<dbReference type="PANTHER" id="PTHR19842">
    <property type="entry name" value="G BETA-LIKE PROTEIN GBL"/>
    <property type="match status" value="1"/>
</dbReference>
<feature type="compositionally biased region" description="Low complexity" evidence="3">
    <location>
        <begin position="246"/>
        <end position="259"/>
    </location>
</feature>
<dbReference type="Gene3D" id="2.130.10.10">
    <property type="entry name" value="YVTN repeat-like/Quinoprotein amine dehydrogenase"/>
    <property type="match status" value="1"/>
</dbReference>
<comment type="similarity">
    <text evidence="1">Belongs to the WD repeat LST8 family.</text>
</comment>
<reference evidence="4" key="2">
    <citation type="submission" date="2023-06" db="EMBL/GenBank/DDBJ databases">
        <authorList>
            <consortium name="Lawrence Berkeley National Laboratory"/>
            <person name="Haridas S."/>
            <person name="Hensen N."/>
            <person name="Bonometti L."/>
            <person name="Westerberg I."/>
            <person name="Brannstrom I.O."/>
            <person name="Guillou S."/>
            <person name="Cros-Aarteil S."/>
            <person name="Calhoun S."/>
            <person name="Kuo A."/>
            <person name="Mondo S."/>
            <person name="Pangilinan J."/>
            <person name="Riley R."/>
            <person name="Labutti K."/>
            <person name="Andreopoulos B."/>
            <person name="Lipzen A."/>
            <person name="Chen C."/>
            <person name="Yanf M."/>
            <person name="Daum C."/>
            <person name="Ng V."/>
            <person name="Clum A."/>
            <person name="Steindorff A."/>
            <person name="Ohm R."/>
            <person name="Martin F."/>
            <person name="Silar P."/>
            <person name="Natvig D."/>
            <person name="Lalanne C."/>
            <person name="Gautier V."/>
            <person name="Ament-Velasquez S.L."/>
            <person name="Kruys A."/>
            <person name="Hutchinson M.I."/>
            <person name="Powell A.J."/>
            <person name="Barry K."/>
            <person name="Miller A.N."/>
            <person name="Grigoriev I.V."/>
            <person name="Debuchy R."/>
            <person name="Gladieux P."/>
            <person name="Thoren M.H."/>
            <person name="Johannesson H."/>
        </authorList>
    </citation>
    <scope>NUCLEOTIDE SEQUENCE</scope>
    <source>
        <strain evidence="4">SMH4131-1</strain>
    </source>
</reference>
<feature type="compositionally biased region" description="Pro residues" evidence="3">
    <location>
        <begin position="189"/>
        <end position="199"/>
    </location>
</feature>
<feature type="compositionally biased region" description="Pro residues" evidence="3">
    <location>
        <begin position="140"/>
        <end position="161"/>
    </location>
</feature>
<evidence type="ECO:0000256" key="2">
    <source>
        <dbReference type="PROSITE-ProRule" id="PRU00221"/>
    </source>
</evidence>
<dbReference type="InterPro" id="IPR015943">
    <property type="entry name" value="WD40/YVTN_repeat-like_dom_sf"/>
</dbReference>
<keyword evidence="5" id="KW-1185">Reference proteome</keyword>
<dbReference type="EMBL" id="JAUEPO010000005">
    <property type="protein sequence ID" value="KAK3321064.1"/>
    <property type="molecule type" value="Genomic_DNA"/>
</dbReference>
<dbReference type="InterPro" id="IPR036322">
    <property type="entry name" value="WD40_repeat_dom_sf"/>
</dbReference>
<feature type="repeat" description="WD" evidence="2">
    <location>
        <begin position="988"/>
        <end position="1010"/>
    </location>
</feature>
<dbReference type="GO" id="GO:0031929">
    <property type="term" value="P:TOR signaling"/>
    <property type="evidence" value="ECO:0007669"/>
    <property type="project" value="InterPro"/>
</dbReference>
<feature type="region of interest" description="Disordered" evidence="3">
    <location>
        <begin position="356"/>
        <end position="390"/>
    </location>
</feature>
<dbReference type="PROSITE" id="PS50082">
    <property type="entry name" value="WD_REPEATS_2"/>
    <property type="match status" value="1"/>
</dbReference>
<reference evidence="4" key="1">
    <citation type="journal article" date="2023" name="Mol. Phylogenet. Evol.">
        <title>Genome-scale phylogeny and comparative genomics of the fungal order Sordariales.</title>
        <authorList>
            <person name="Hensen N."/>
            <person name="Bonometti L."/>
            <person name="Westerberg I."/>
            <person name="Brannstrom I.O."/>
            <person name="Guillou S."/>
            <person name="Cros-Aarteil S."/>
            <person name="Calhoun S."/>
            <person name="Haridas S."/>
            <person name="Kuo A."/>
            <person name="Mondo S."/>
            <person name="Pangilinan J."/>
            <person name="Riley R."/>
            <person name="LaButti K."/>
            <person name="Andreopoulos B."/>
            <person name="Lipzen A."/>
            <person name="Chen C."/>
            <person name="Yan M."/>
            <person name="Daum C."/>
            <person name="Ng V."/>
            <person name="Clum A."/>
            <person name="Steindorff A."/>
            <person name="Ohm R.A."/>
            <person name="Martin F."/>
            <person name="Silar P."/>
            <person name="Natvig D.O."/>
            <person name="Lalanne C."/>
            <person name="Gautier V."/>
            <person name="Ament-Velasquez S.L."/>
            <person name="Kruys A."/>
            <person name="Hutchinson M.I."/>
            <person name="Powell A.J."/>
            <person name="Barry K."/>
            <person name="Miller A.N."/>
            <person name="Grigoriev I.V."/>
            <person name="Debuchy R."/>
            <person name="Gladieux P."/>
            <person name="Hiltunen Thoren M."/>
            <person name="Johannesson H."/>
        </authorList>
    </citation>
    <scope>NUCLEOTIDE SEQUENCE</scope>
    <source>
        <strain evidence="4">SMH4131-1</strain>
    </source>
</reference>
<evidence type="ECO:0000313" key="4">
    <source>
        <dbReference type="EMBL" id="KAK3321064.1"/>
    </source>
</evidence>
<feature type="compositionally biased region" description="Polar residues" evidence="3">
    <location>
        <begin position="370"/>
        <end position="386"/>
    </location>
</feature>
<feature type="compositionally biased region" description="Low complexity" evidence="3">
    <location>
        <begin position="206"/>
        <end position="237"/>
    </location>
</feature>
<dbReference type="AlphaFoldDB" id="A0AAE0M7R8"/>
<dbReference type="GO" id="GO:0032956">
    <property type="term" value="P:regulation of actin cytoskeleton organization"/>
    <property type="evidence" value="ECO:0007669"/>
    <property type="project" value="TreeGrafter"/>
</dbReference>
<proteinExistence type="inferred from homology"/>
<feature type="compositionally biased region" description="Polar residues" evidence="3">
    <location>
        <begin position="280"/>
        <end position="295"/>
    </location>
</feature>
<name>A0AAE0M7R8_9PEZI</name>
<comment type="caution">
    <text evidence="4">The sequence shown here is derived from an EMBL/GenBank/DDBJ whole genome shotgun (WGS) entry which is preliminary data.</text>
</comment>
<sequence length="1249" mass="137625">MHNAPAMDSREFRGPRVPSVTEPLIGERPTKRPRLVEPAAENGQRPPPQWKDPQVLLECVTKQVLPHVDRVLVTLPRDRLEVREIGKRVVTALTGAKFAEEYQRLNGRISTEYERALAAQVPVEIERLRNLPEFQKNTPTPTPTPTPPPPPPLPQAEPPSTAPRGLNPFSQRPRPSGVPAPAFRGVPPVETPVPIPQVPQPFTNGRRSASSASLPPAARASPPASVSPTLTRSSTVPIPSPPSIPPATRAPQQQTAAPRFSHSPIPLPAIPNRPSLPSGLRQSLGPTTEPNNTRSDVIIIDEDDDVKEPTKKAIAAPAPALPPNIVPASAPNLSSPPSPVGPTIRPHARRIVPPIPRHPAKRSHAPFATQHEQSTQLAATSPQNFRSRAHAQAWRENNNTGTGNGSSDVNGAKHLSRWFSESARPYVSAGDRESIVSGAGKLMRLDSSVLRTPATFHVDFTLSEIKTVRVLVRQALGLAPREKRRDVLRDLYKVLKKHQAQRSAILDALEAQGQLPGRGRVELNEFFTDVITQRTSKDPVVLTLERDEYDRQGDLARTSRINSLLLAREITGYNGFGLRRPKNYTNEFLRCLEDGLELRSEWTNCAGDISTIVWVSNDGFICGTTEHSDSHNQQYNKEGNLALGSCSSGTLRAYPDHRIVRPIVQKGENSTDAMRRSQSPWLYSSVVSSDYDTAHDRAYTSGFDRSVKIWKVEQSGSSMSLLGSWQHGGNVNFVAASKHFSGMVATAADVATEAVRIYDIQADNISSSAYRSYSCSRVTDEHGNTVSTDKWAYFPATMQWGLADEVKHLLLVGYSPRSRTADDNDIPEDRLHSGELCLWDGLTGERWRITSATTQNVFEVLWHPSQPSFIAATSPLGLDLDDGTRTQIRIFRPSDNAEYGGRAFSPVKILDCRAMDINELTIMPNSYSYSYITAGCTDGKAYVWDTSQGDKPIHVLKHGAPVEEFSGDREKEDIGVKFTAWGTTPDRFYTGSSDGVVKVWNVRSLENPLVRDLIEVPAPVSCGMFSPDRSKLVIGDASGRVFLLSLDEDEEKKAASFMKIQLPGARQSKTIRVPKLLIPHPEPPPPLVDAQGQPITAQEDDDSGIRRARAFVASRQIERHPDLSIGAVQGPRYAETGFICKEAHYNGDPAQPLLARWEAQQLDALRAGMSRRAPGGRALRPVRRVPGVEQMHLRNVRAELDIRSLSDETRRELVKGGVDLELMDEADCVYFGEGGEEEEEEDDDDEFYG</sequence>
<evidence type="ECO:0000256" key="3">
    <source>
        <dbReference type="SAM" id="MobiDB-lite"/>
    </source>
</evidence>